<accession>A0AA49Q4L6</accession>
<dbReference type="InterPro" id="IPR011990">
    <property type="entry name" value="TPR-like_helical_dom_sf"/>
</dbReference>
<accession>A0AA49Q7L2</accession>
<dbReference type="Pfam" id="PF14559">
    <property type="entry name" value="TPR_19"/>
    <property type="match status" value="1"/>
</dbReference>
<protein>
    <submittedName>
        <fullName evidence="3">Tetratricopeptide repeat protein</fullName>
    </submittedName>
</protein>
<dbReference type="AlphaFoldDB" id="A0AA49Q7L2"/>
<dbReference type="KEGG" id="pspc:Strain318_001253"/>
<feature type="domain" description="Roadblock/LAMTOR2" evidence="1">
    <location>
        <begin position="165"/>
        <end position="238"/>
    </location>
</feature>
<organism evidence="3 4">
    <name type="scientific">Pseudogemmatithrix spongiicola</name>
    <dbReference type="NCBI Taxonomy" id="3062599"/>
    <lineage>
        <taxon>Bacteria</taxon>
        <taxon>Pseudomonadati</taxon>
        <taxon>Gemmatimonadota</taxon>
        <taxon>Gemmatimonadia</taxon>
        <taxon>Gemmatimonadales</taxon>
        <taxon>Gemmatimonadaceae</taxon>
        <taxon>Pseudogemmatithrix</taxon>
    </lineage>
</organism>
<dbReference type="SUPFAM" id="SSF48452">
    <property type="entry name" value="TPR-like"/>
    <property type="match status" value="1"/>
</dbReference>
<dbReference type="InterPro" id="IPR019734">
    <property type="entry name" value="TPR_rpt"/>
</dbReference>
<dbReference type="SUPFAM" id="SSF103196">
    <property type="entry name" value="Roadblock/LC7 domain"/>
    <property type="match status" value="1"/>
</dbReference>
<dbReference type="Gene3D" id="3.30.450.30">
    <property type="entry name" value="Dynein light chain 2a, cytoplasmic"/>
    <property type="match status" value="1"/>
</dbReference>
<keyword evidence="4" id="KW-1185">Reference proteome</keyword>
<evidence type="ECO:0000259" key="1">
    <source>
        <dbReference type="Pfam" id="PF03259"/>
    </source>
</evidence>
<dbReference type="Gene3D" id="1.25.40.10">
    <property type="entry name" value="Tetratricopeptide repeat domain"/>
    <property type="match status" value="1"/>
</dbReference>
<proteinExistence type="predicted"/>
<gene>
    <name evidence="2" type="ORF">Strain138_001253</name>
    <name evidence="3" type="ORF">Strain318_001253</name>
</gene>
<dbReference type="Proteomes" id="UP001229955">
    <property type="component" value="Chromosome"/>
</dbReference>
<dbReference type="SMART" id="SM00028">
    <property type="entry name" value="TPR"/>
    <property type="match status" value="2"/>
</dbReference>
<dbReference type="EMBL" id="CP130613">
    <property type="protein sequence ID" value="WKW14891.1"/>
    <property type="molecule type" value="Genomic_DNA"/>
</dbReference>
<sequence>MSADIRAMSEQLAADPSSLIFLPLAEQLLARGDMAHASRVARKGAERHAHRADVHDLVARIALAQGDETTAERAWRQSLAIAPEFGAAHRGLGFLCYRQGRWSEAETHLATARAATPGDPALEAAWEALHAARAEAESTPPAAALHAHAPGQIFDAVLGESGQVSLLLDRDGLVVAGQYLTAEGEDLGALIGAHLSGVGDEATRAMRHFGLGAWTRIALETEAATVVMAPTGDGVTLVAAPREVPLGLVRRTLDQCAALARQWLGLGA</sequence>
<dbReference type="Pfam" id="PF03259">
    <property type="entry name" value="Robl_LC7"/>
    <property type="match status" value="1"/>
</dbReference>
<evidence type="ECO:0000313" key="3">
    <source>
        <dbReference type="EMBL" id="WKW14891.1"/>
    </source>
</evidence>
<dbReference type="EMBL" id="CP130612">
    <property type="protein sequence ID" value="WKW11982.1"/>
    <property type="molecule type" value="Genomic_DNA"/>
</dbReference>
<evidence type="ECO:0000313" key="2">
    <source>
        <dbReference type="EMBL" id="WKW11982.1"/>
    </source>
</evidence>
<reference evidence="3" key="1">
    <citation type="submission" date="2023-07" db="EMBL/GenBank/DDBJ databases">
        <authorList>
            <person name="Haufschild T."/>
            <person name="Kallscheuer N."/>
            <person name="Hammer J."/>
            <person name="Kohn T."/>
            <person name="Kabuu M."/>
            <person name="Jogler M."/>
            <person name="Wohfarth N."/>
            <person name="Heuer A."/>
            <person name="Rohde M."/>
            <person name="van Teeseling M.C.F."/>
            <person name="Jogler C."/>
        </authorList>
    </citation>
    <scope>NUCLEOTIDE SEQUENCE</scope>
    <source>
        <strain evidence="2">Strain 138</strain>
        <strain evidence="3">Strain 318</strain>
    </source>
</reference>
<dbReference type="RefSeq" id="WP_367887660.1">
    <property type="nucleotide sequence ID" value="NZ_CP130612.1"/>
</dbReference>
<dbReference type="InterPro" id="IPR004942">
    <property type="entry name" value="Roadblock/LAMTOR2_dom"/>
</dbReference>
<name>A0AA49Q7L2_9BACT</name>
<evidence type="ECO:0000313" key="4">
    <source>
        <dbReference type="Proteomes" id="UP001229955"/>
    </source>
</evidence>